<sequence>MMVVHPSLEFHFAYGVVRSFNLSMKGDSLHSRNGGLYLILRYLAMLSGLGIALLNLFDPLHQGITRWLMVICGLLIFISHLKFIVDKKSKTTDNQKKTY</sequence>
<gene>
    <name evidence="2" type="ORF">AS52_01646</name>
</gene>
<dbReference type="EMBL" id="CP010586">
    <property type="protein sequence ID" value="AKP76611.1"/>
    <property type="molecule type" value="Genomic_DNA"/>
</dbReference>
<dbReference type="AlphaFoldDB" id="A0A806TEV2"/>
<protein>
    <submittedName>
        <fullName evidence="2">Uncharacterized protein</fullName>
    </submittedName>
</protein>
<organism evidence="2 3">
    <name type="scientific">Priestia megaterium Q3</name>
    <dbReference type="NCBI Taxonomy" id="1452722"/>
    <lineage>
        <taxon>Bacteria</taxon>
        <taxon>Bacillati</taxon>
        <taxon>Bacillota</taxon>
        <taxon>Bacilli</taxon>
        <taxon>Bacillales</taxon>
        <taxon>Bacillaceae</taxon>
        <taxon>Priestia</taxon>
    </lineage>
</organism>
<name>A0A806TEV2_PRIMG</name>
<dbReference type="Proteomes" id="UP000036410">
    <property type="component" value="Chromosome"/>
</dbReference>
<feature type="transmembrane region" description="Helical" evidence="1">
    <location>
        <begin position="63"/>
        <end position="85"/>
    </location>
</feature>
<keyword evidence="1" id="KW-0812">Transmembrane</keyword>
<proteinExistence type="predicted"/>
<reference evidence="2 3" key="1">
    <citation type="submission" date="2015-01" db="EMBL/GenBank/DDBJ databases">
        <title>Genome sequence of bacillus megaterium Q3.</title>
        <authorList>
            <person name="Wang Y."/>
            <person name="Luo K."/>
            <person name="Bai L."/>
            <person name="Luo F."/>
        </authorList>
    </citation>
    <scope>NUCLEOTIDE SEQUENCE [LARGE SCALE GENOMIC DNA]</scope>
    <source>
        <strain evidence="2 3">Q3</strain>
    </source>
</reference>
<keyword evidence="1" id="KW-1133">Transmembrane helix</keyword>
<evidence type="ECO:0000256" key="1">
    <source>
        <dbReference type="SAM" id="Phobius"/>
    </source>
</evidence>
<evidence type="ECO:0000313" key="3">
    <source>
        <dbReference type="Proteomes" id="UP000036410"/>
    </source>
</evidence>
<accession>A0A806TEV2</accession>
<evidence type="ECO:0000313" key="2">
    <source>
        <dbReference type="EMBL" id="AKP76611.1"/>
    </source>
</evidence>
<feature type="transmembrane region" description="Helical" evidence="1">
    <location>
        <begin position="34"/>
        <end position="57"/>
    </location>
</feature>
<keyword evidence="1" id="KW-0472">Membrane</keyword>